<name>A0A517RAY1_9PLAN</name>
<protein>
    <submittedName>
        <fullName evidence="1">Uncharacterized protein</fullName>
    </submittedName>
</protein>
<dbReference type="Proteomes" id="UP000317171">
    <property type="component" value="Chromosome"/>
</dbReference>
<accession>A0A517RAY1</accession>
<gene>
    <name evidence="1" type="ORF">Pan241w_10900</name>
</gene>
<dbReference type="KEGG" id="gaz:Pan241w_10900"/>
<keyword evidence="2" id="KW-1185">Reference proteome</keyword>
<evidence type="ECO:0000313" key="1">
    <source>
        <dbReference type="EMBL" id="QDT41031.1"/>
    </source>
</evidence>
<organism evidence="1 2">
    <name type="scientific">Gimesia alba</name>
    <dbReference type="NCBI Taxonomy" id="2527973"/>
    <lineage>
        <taxon>Bacteria</taxon>
        <taxon>Pseudomonadati</taxon>
        <taxon>Planctomycetota</taxon>
        <taxon>Planctomycetia</taxon>
        <taxon>Planctomycetales</taxon>
        <taxon>Planctomycetaceae</taxon>
        <taxon>Gimesia</taxon>
    </lineage>
</organism>
<proteinExistence type="predicted"/>
<dbReference type="EMBL" id="CP036269">
    <property type="protein sequence ID" value="QDT41031.1"/>
    <property type="molecule type" value="Genomic_DNA"/>
</dbReference>
<dbReference type="AlphaFoldDB" id="A0A517RAY1"/>
<dbReference type="RefSeq" id="WP_145211959.1">
    <property type="nucleotide sequence ID" value="NZ_CP036269.1"/>
</dbReference>
<reference evidence="1 2" key="1">
    <citation type="submission" date="2019-02" db="EMBL/GenBank/DDBJ databases">
        <title>Deep-cultivation of Planctomycetes and their phenomic and genomic characterization uncovers novel biology.</title>
        <authorList>
            <person name="Wiegand S."/>
            <person name="Jogler M."/>
            <person name="Boedeker C."/>
            <person name="Pinto D."/>
            <person name="Vollmers J."/>
            <person name="Rivas-Marin E."/>
            <person name="Kohn T."/>
            <person name="Peeters S.H."/>
            <person name="Heuer A."/>
            <person name="Rast P."/>
            <person name="Oberbeckmann S."/>
            <person name="Bunk B."/>
            <person name="Jeske O."/>
            <person name="Meyerdierks A."/>
            <person name="Storesund J.E."/>
            <person name="Kallscheuer N."/>
            <person name="Luecker S."/>
            <person name="Lage O.M."/>
            <person name="Pohl T."/>
            <person name="Merkel B.J."/>
            <person name="Hornburger P."/>
            <person name="Mueller R.-W."/>
            <person name="Bruemmer F."/>
            <person name="Labrenz M."/>
            <person name="Spormann A.M."/>
            <person name="Op den Camp H."/>
            <person name="Overmann J."/>
            <person name="Amann R."/>
            <person name="Jetten M.S.M."/>
            <person name="Mascher T."/>
            <person name="Medema M.H."/>
            <person name="Devos D.P."/>
            <person name="Kaster A.-K."/>
            <person name="Ovreas L."/>
            <person name="Rohde M."/>
            <person name="Galperin M.Y."/>
            <person name="Jogler C."/>
        </authorList>
    </citation>
    <scope>NUCLEOTIDE SEQUENCE [LARGE SCALE GENOMIC DNA]</scope>
    <source>
        <strain evidence="1 2">Pan241w</strain>
    </source>
</reference>
<sequence length="266" mass="31182">MLKHEITVERYRELTKDRIEPDVALMMFGSEIKTLRFFSSPHGGVVGVLLVKSGQPRDCLGRRPWRYFEHKSDEFFFFCLVREDDDLYHYLRRSGKYVNRETCRDELIGQIGEFVIRGFDRPFAVGGILNNRRVDYPKEGKTRAGYSECRELIRDGERLVEQTDHHYEWNKTDQKWHFTKKIVHTHSSSNEFEVILMKCGTTSEIRKSPKGDNWQFRVNGGSWTDFPRSMEQLRRFLPSVTTKDIEGGVETAMTKLALRMLTKGGE</sequence>
<evidence type="ECO:0000313" key="2">
    <source>
        <dbReference type="Proteomes" id="UP000317171"/>
    </source>
</evidence>